<dbReference type="SUPFAM" id="SSF52172">
    <property type="entry name" value="CheY-like"/>
    <property type="match status" value="1"/>
</dbReference>
<comment type="caution">
    <text evidence="4">The sequence shown here is derived from an EMBL/GenBank/DDBJ whole genome shotgun (WGS) entry which is preliminary data.</text>
</comment>
<evidence type="ECO:0000313" key="5">
    <source>
        <dbReference type="Proteomes" id="UP000249254"/>
    </source>
</evidence>
<dbReference type="InterPro" id="IPR050595">
    <property type="entry name" value="Bact_response_regulator"/>
</dbReference>
<keyword evidence="5" id="KW-1185">Reference proteome</keyword>
<evidence type="ECO:0000256" key="1">
    <source>
        <dbReference type="ARBA" id="ARBA00022553"/>
    </source>
</evidence>
<dbReference type="PANTHER" id="PTHR44591:SF25">
    <property type="entry name" value="CHEMOTAXIS TWO-COMPONENT RESPONSE REGULATOR"/>
    <property type="match status" value="1"/>
</dbReference>
<protein>
    <submittedName>
        <fullName evidence="4">Response regulator</fullName>
    </submittedName>
</protein>
<accession>A0A328AM88</accession>
<reference evidence="5" key="1">
    <citation type="submission" date="2018-05" db="EMBL/GenBank/DDBJ databases">
        <authorList>
            <person name="Li X."/>
        </authorList>
    </citation>
    <scope>NUCLEOTIDE SEQUENCE [LARGE SCALE GENOMIC DNA]</scope>
    <source>
        <strain evidence="5">LX32</strain>
    </source>
</reference>
<dbReference type="EMBL" id="QFYQ01000001">
    <property type="protein sequence ID" value="RAK53998.1"/>
    <property type="molecule type" value="Genomic_DNA"/>
</dbReference>
<evidence type="ECO:0000259" key="3">
    <source>
        <dbReference type="PROSITE" id="PS50110"/>
    </source>
</evidence>
<keyword evidence="1 2" id="KW-0597">Phosphoprotein</keyword>
<dbReference type="Gene3D" id="3.40.50.2300">
    <property type="match status" value="1"/>
</dbReference>
<dbReference type="OrthoDB" id="9797885at2"/>
<sequence>MDSFSPRPLVVVVDDDPAVRGSLTFSLELDGFDVEAFESGEALLLRQLPHRPTCLVLDQKLPGISGLEALRQLRDRKVSSPAILITSHPHRSVVAEAAEAGVPIVEKPLLGDALLRDIHRALDA</sequence>
<name>A0A328AM88_9CAUL</name>
<dbReference type="SMART" id="SM00448">
    <property type="entry name" value="REC"/>
    <property type="match status" value="1"/>
</dbReference>
<dbReference type="GO" id="GO:0000160">
    <property type="term" value="P:phosphorelay signal transduction system"/>
    <property type="evidence" value="ECO:0007669"/>
    <property type="project" value="InterPro"/>
</dbReference>
<dbReference type="PROSITE" id="PS50110">
    <property type="entry name" value="RESPONSE_REGULATORY"/>
    <property type="match status" value="1"/>
</dbReference>
<proteinExistence type="predicted"/>
<dbReference type="RefSeq" id="WP_111527749.1">
    <property type="nucleotide sequence ID" value="NZ_JBHRSG010000002.1"/>
</dbReference>
<dbReference type="Pfam" id="PF00072">
    <property type="entry name" value="Response_reg"/>
    <property type="match status" value="1"/>
</dbReference>
<dbReference type="Proteomes" id="UP000249254">
    <property type="component" value="Unassembled WGS sequence"/>
</dbReference>
<dbReference type="InterPro" id="IPR011006">
    <property type="entry name" value="CheY-like_superfamily"/>
</dbReference>
<organism evidence="4 5">
    <name type="scientific">Phenylobacterium soli</name>
    <dbReference type="NCBI Taxonomy" id="2170551"/>
    <lineage>
        <taxon>Bacteria</taxon>
        <taxon>Pseudomonadati</taxon>
        <taxon>Pseudomonadota</taxon>
        <taxon>Alphaproteobacteria</taxon>
        <taxon>Caulobacterales</taxon>
        <taxon>Caulobacteraceae</taxon>
        <taxon>Phenylobacterium</taxon>
    </lineage>
</organism>
<dbReference type="AlphaFoldDB" id="A0A328AM88"/>
<dbReference type="InterPro" id="IPR001789">
    <property type="entry name" value="Sig_transdc_resp-reg_receiver"/>
</dbReference>
<evidence type="ECO:0000313" key="4">
    <source>
        <dbReference type="EMBL" id="RAK53998.1"/>
    </source>
</evidence>
<evidence type="ECO:0000256" key="2">
    <source>
        <dbReference type="PROSITE-ProRule" id="PRU00169"/>
    </source>
</evidence>
<dbReference type="PANTHER" id="PTHR44591">
    <property type="entry name" value="STRESS RESPONSE REGULATOR PROTEIN 1"/>
    <property type="match status" value="1"/>
</dbReference>
<gene>
    <name evidence="4" type="ORF">DJ017_05410</name>
</gene>
<feature type="modified residue" description="4-aspartylphosphate" evidence="2">
    <location>
        <position position="58"/>
    </location>
</feature>
<feature type="domain" description="Response regulatory" evidence="3">
    <location>
        <begin position="9"/>
        <end position="122"/>
    </location>
</feature>